<feature type="region of interest" description="Disordered" evidence="4">
    <location>
        <begin position="186"/>
        <end position="236"/>
    </location>
</feature>
<feature type="compositionally biased region" description="Low complexity" evidence="4">
    <location>
        <begin position="186"/>
        <end position="196"/>
    </location>
</feature>
<accession>A0A9P7MQT8</accession>
<evidence type="ECO:0000256" key="2">
    <source>
        <dbReference type="ARBA" id="ARBA00022737"/>
    </source>
</evidence>
<dbReference type="PROSITE" id="PS50082">
    <property type="entry name" value="WD_REPEATS_2"/>
    <property type="match status" value="2"/>
</dbReference>
<dbReference type="InterPro" id="IPR051350">
    <property type="entry name" value="WD_repeat-ST_regulator"/>
</dbReference>
<reference evidence="7 8" key="1">
    <citation type="journal article" date="2020" name="bioRxiv">
        <title>Whole genome comparisons of ergot fungi reveals the divergence and evolution of species within the genus Claviceps are the result of varying mechanisms driving genome evolution and host range expansion.</title>
        <authorList>
            <person name="Wyka S.A."/>
            <person name="Mondo S.J."/>
            <person name="Liu M."/>
            <person name="Dettman J."/>
            <person name="Nalam V."/>
            <person name="Broders K.D."/>
        </authorList>
    </citation>
    <scope>NUCLEOTIDE SEQUENCE</scope>
    <source>
        <strain evidence="7">CCC 1102</strain>
        <strain evidence="6 8">LM583</strain>
    </source>
</reference>
<dbReference type="OrthoDB" id="972532at2759"/>
<feature type="compositionally biased region" description="Polar residues" evidence="4">
    <location>
        <begin position="106"/>
        <end position="118"/>
    </location>
</feature>
<evidence type="ECO:0000256" key="3">
    <source>
        <dbReference type="PROSITE-ProRule" id="PRU00221"/>
    </source>
</evidence>
<evidence type="ECO:0000313" key="8">
    <source>
        <dbReference type="Proteomes" id="UP000742024"/>
    </source>
</evidence>
<dbReference type="InterPro" id="IPR036322">
    <property type="entry name" value="WD40_repeat_dom_sf"/>
</dbReference>
<dbReference type="InterPro" id="IPR019775">
    <property type="entry name" value="WD40_repeat_CS"/>
</dbReference>
<feature type="region of interest" description="Disordered" evidence="4">
    <location>
        <begin position="28"/>
        <end position="169"/>
    </location>
</feature>
<comment type="caution">
    <text evidence="7">The sequence shown here is derived from an EMBL/GenBank/DDBJ whole genome shotgun (WGS) entry which is preliminary data.</text>
</comment>
<dbReference type="PROSITE" id="PS00678">
    <property type="entry name" value="WD_REPEATS_1"/>
    <property type="match status" value="1"/>
</dbReference>
<evidence type="ECO:0000256" key="4">
    <source>
        <dbReference type="SAM" id="MobiDB-lite"/>
    </source>
</evidence>
<feature type="repeat" description="WD" evidence="3">
    <location>
        <begin position="739"/>
        <end position="772"/>
    </location>
</feature>
<name>A0A9P7MQT8_9HYPO</name>
<evidence type="ECO:0000256" key="1">
    <source>
        <dbReference type="ARBA" id="ARBA00022574"/>
    </source>
</evidence>
<dbReference type="SMART" id="SM00320">
    <property type="entry name" value="WD40"/>
    <property type="match status" value="6"/>
</dbReference>
<dbReference type="Pfam" id="PF23627">
    <property type="entry name" value="LisH_WDR26"/>
    <property type="match status" value="1"/>
</dbReference>
<dbReference type="GO" id="GO:0034657">
    <property type="term" value="C:GID complex"/>
    <property type="evidence" value="ECO:0007669"/>
    <property type="project" value="TreeGrafter"/>
</dbReference>
<feature type="domain" description="CTLH" evidence="5">
    <location>
        <begin position="284"/>
        <end position="364"/>
    </location>
</feature>
<evidence type="ECO:0000313" key="6">
    <source>
        <dbReference type="EMBL" id="KAG5958316.1"/>
    </source>
</evidence>
<feature type="compositionally biased region" description="Low complexity" evidence="4">
    <location>
        <begin position="221"/>
        <end position="236"/>
    </location>
</feature>
<organism evidence="7 9">
    <name type="scientific">Claviceps arundinis</name>
    <dbReference type="NCBI Taxonomy" id="1623583"/>
    <lineage>
        <taxon>Eukaryota</taxon>
        <taxon>Fungi</taxon>
        <taxon>Dikarya</taxon>
        <taxon>Ascomycota</taxon>
        <taxon>Pezizomycotina</taxon>
        <taxon>Sordariomycetes</taxon>
        <taxon>Hypocreomycetidae</taxon>
        <taxon>Hypocreales</taxon>
        <taxon>Clavicipitaceae</taxon>
        <taxon>Claviceps</taxon>
    </lineage>
</organism>
<dbReference type="InterPro" id="IPR015943">
    <property type="entry name" value="WD40/YVTN_repeat-like_dom_sf"/>
</dbReference>
<dbReference type="Proteomes" id="UP000742024">
    <property type="component" value="Unassembled WGS sequence"/>
</dbReference>
<dbReference type="PANTHER" id="PTHR22838">
    <property type="entry name" value="WD REPEAT PROTEIN 26-RELATED"/>
    <property type="match status" value="1"/>
</dbReference>
<dbReference type="PANTHER" id="PTHR22838:SF0">
    <property type="entry name" value="WD REPEAT-CONTAINING PROTEIN 26"/>
    <property type="match status" value="1"/>
</dbReference>
<feature type="repeat" description="WD" evidence="3">
    <location>
        <begin position="527"/>
        <end position="568"/>
    </location>
</feature>
<dbReference type="EMBL" id="SRPS01000158">
    <property type="protein sequence ID" value="KAG5965128.1"/>
    <property type="molecule type" value="Genomic_DNA"/>
</dbReference>
<keyword evidence="1 3" id="KW-0853">WD repeat</keyword>
<dbReference type="SUPFAM" id="SSF50978">
    <property type="entry name" value="WD40 repeat-like"/>
    <property type="match status" value="1"/>
</dbReference>
<sequence length="798" mass="86020">MSLYPADSLDGFNGSVGTSVVFVLPKRPHDFRPASESPSTLLSRPRLARGSVDVDQPSDSRSLHPVTNVDDLVPSPTSEQLTGQVLSALDLSPPHDLSDQAAESAPASTANIESSNSRPGAFLGLASQVLGRRRRSSGPSSLPEDLGPTSTSLDTAATDTLSSSASPNPAKRRRFFFSIMEPEATSSAAGKGSAGARPHESIESASQPAASLEDPAHGSRRTAASSAAMGSSSGGNRAVSEPLAYTYFGHDREEVTRILIQALSDMGYQAAAESVSQVSGHKLESPTVAAFRSAVLEGSWTEAEKLLNGATISGQGGGQGGRGGYSAQEGNGLLLSPGSNIVIMRFWLRQQKFLELLERRDTANALQVLRNELTPLHHDTGKLHLLSSLLMCLSTNELMTKANWDGARGESRRRLLIDLSSCISPSVMLPEGRLAILLQQVKQSQINNCIYHTAASSPSLYSDHICDRSNFPTEVVLELPDAGMGEVWEVQFSHDGSRLASCGSTNVVSIWETQTFMDSASIVIHVQKDHESGVASIAWSPNDKMLVTCSRDNYARIWDTATGSLIKKLPRFDEPVSACVWAADGASFILGTLDSKRSICTFDMAGNELIQWNKKHRVQALSASLDGRWLVTADNMTTVYVYNGQTRELEYELDLGTQPTSLSVSHDCRSLLVNKADSEAQLIDLVTRTTIHKFHGHKMDRFIIRSTFGGANESFVVSGSEDGCMFIWHKSIGAAVERLSGHTKRCNGATWNPADPCMIASCSDEGPIKIWSNRARAADFKNRPPGNHNGWRPPSDIA</sequence>
<proteinExistence type="predicted"/>
<dbReference type="AlphaFoldDB" id="A0A9P7MQT8"/>
<dbReference type="PROSITE" id="PS50294">
    <property type="entry name" value="WD_REPEATS_REGION"/>
    <property type="match status" value="1"/>
</dbReference>
<keyword evidence="8" id="KW-1185">Reference proteome</keyword>
<feature type="region of interest" description="Disordered" evidence="4">
    <location>
        <begin position="777"/>
        <end position="798"/>
    </location>
</feature>
<dbReference type="GO" id="GO:0043161">
    <property type="term" value="P:proteasome-mediated ubiquitin-dependent protein catabolic process"/>
    <property type="evidence" value="ECO:0007669"/>
    <property type="project" value="TreeGrafter"/>
</dbReference>
<feature type="compositionally biased region" description="Low complexity" evidence="4">
    <location>
        <begin position="137"/>
        <end position="166"/>
    </location>
</feature>
<dbReference type="Pfam" id="PF00400">
    <property type="entry name" value="WD40"/>
    <property type="match status" value="4"/>
</dbReference>
<gene>
    <name evidence="7" type="ORF">E4U56_001911</name>
    <name evidence="6" type="ORF">E4U57_001415</name>
</gene>
<dbReference type="PROSITE" id="PS50897">
    <property type="entry name" value="CTLH"/>
    <property type="match status" value="1"/>
</dbReference>
<feature type="compositionally biased region" description="Polar residues" evidence="4">
    <location>
        <begin position="75"/>
        <end position="85"/>
    </location>
</feature>
<protein>
    <recommendedName>
        <fullName evidence="5">CTLH domain-containing protein</fullName>
    </recommendedName>
</protein>
<keyword evidence="2" id="KW-0677">Repeat</keyword>
<dbReference type="Proteomes" id="UP000784919">
    <property type="component" value="Unassembled WGS sequence"/>
</dbReference>
<dbReference type="EMBL" id="SRPR01000150">
    <property type="protein sequence ID" value="KAG5958316.1"/>
    <property type="molecule type" value="Genomic_DNA"/>
</dbReference>
<dbReference type="InterPro" id="IPR006595">
    <property type="entry name" value="CTLH_C"/>
</dbReference>
<dbReference type="Gene3D" id="2.130.10.10">
    <property type="entry name" value="YVTN repeat-like/Quinoprotein amine dehydrogenase"/>
    <property type="match status" value="1"/>
</dbReference>
<evidence type="ECO:0000313" key="9">
    <source>
        <dbReference type="Proteomes" id="UP000784919"/>
    </source>
</evidence>
<dbReference type="InterPro" id="IPR001680">
    <property type="entry name" value="WD40_rpt"/>
</dbReference>
<evidence type="ECO:0000259" key="5">
    <source>
        <dbReference type="PROSITE" id="PS50897"/>
    </source>
</evidence>
<evidence type="ECO:0000313" key="7">
    <source>
        <dbReference type="EMBL" id="KAG5965128.1"/>
    </source>
</evidence>